<accession>A0AAD7MR69</accession>
<sequence length="229" mass="25580">MHTQLHTNPGKRVRGNERCACTVIKLCGIRRRDKAWRLGVNHLYPVRSCSPADREARILGIFGDMTSCNCEHGLPGWCRSGIEVRWIVRMVEWSGDSGQREPERAAATRLVVELATIKARTNLKAERERRSRVRNDHSKTSPLSAAPKPTPTNTAAGSTARNECSLAHEASTRTINVAAQECECPQDEHLPQRTPPARRTQTAAAAVYSVRTRQRASTPDAHAREERMK</sequence>
<gene>
    <name evidence="2" type="ORF">B0H16DRAFT_1697479</name>
</gene>
<reference evidence="2" key="1">
    <citation type="submission" date="2023-03" db="EMBL/GenBank/DDBJ databases">
        <title>Massive genome expansion in bonnet fungi (Mycena s.s.) driven by repeated elements and novel gene families across ecological guilds.</title>
        <authorList>
            <consortium name="Lawrence Berkeley National Laboratory"/>
            <person name="Harder C.B."/>
            <person name="Miyauchi S."/>
            <person name="Viragh M."/>
            <person name="Kuo A."/>
            <person name="Thoen E."/>
            <person name="Andreopoulos B."/>
            <person name="Lu D."/>
            <person name="Skrede I."/>
            <person name="Drula E."/>
            <person name="Henrissat B."/>
            <person name="Morin E."/>
            <person name="Kohler A."/>
            <person name="Barry K."/>
            <person name="LaButti K."/>
            <person name="Morin E."/>
            <person name="Salamov A."/>
            <person name="Lipzen A."/>
            <person name="Mereny Z."/>
            <person name="Hegedus B."/>
            <person name="Baldrian P."/>
            <person name="Stursova M."/>
            <person name="Weitz H."/>
            <person name="Taylor A."/>
            <person name="Grigoriev I.V."/>
            <person name="Nagy L.G."/>
            <person name="Martin F."/>
            <person name="Kauserud H."/>
        </authorList>
    </citation>
    <scope>NUCLEOTIDE SEQUENCE</scope>
    <source>
        <strain evidence="2">CBHHK182m</strain>
    </source>
</reference>
<proteinExistence type="predicted"/>
<organism evidence="2 3">
    <name type="scientific">Mycena metata</name>
    <dbReference type="NCBI Taxonomy" id="1033252"/>
    <lineage>
        <taxon>Eukaryota</taxon>
        <taxon>Fungi</taxon>
        <taxon>Dikarya</taxon>
        <taxon>Basidiomycota</taxon>
        <taxon>Agaricomycotina</taxon>
        <taxon>Agaricomycetes</taxon>
        <taxon>Agaricomycetidae</taxon>
        <taxon>Agaricales</taxon>
        <taxon>Marasmiineae</taxon>
        <taxon>Mycenaceae</taxon>
        <taxon>Mycena</taxon>
    </lineage>
</organism>
<feature type="compositionally biased region" description="Low complexity" evidence="1">
    <location>
        <begin position="195"/>
        <end position="206"/>
    </location>
</feature>
<dbReference type="Proteomes" id="UP001215598">
    <property type="component" value="Unassembled WGS sequence"/>
</dbReference>
<dbReference type="AlphaFoldDB" id="A0AAD7MR69"/>
<comment type="caution">
    <text evidence="2">The sequence shown here is derived from an EMBL/GenBank/DDBJ whole genome shotgun (WGS) entry which is preliminary data.</text>
</comment>
<evidence type="ECO:0000256" key="1">
    <source>
        <dbReference type="SAM" id="MobiDB-lite"/>
    </source>
</evidence>
<feature type="region of interest" description="Disordered" evidence="1">
    <location>
        <begin position="186"/>
        <end position="229"/>
    </location>
</feature>
<evidence type="ECO:0000313" key="3">
    <source>
        <dbReference type="Proteomes" id="UP001215598"/>
    </source>
</evidence>
<dbReference type="EMBL" id="JARKIB010000173">
    <property type="protein sequence ID" value="KAJ7728369.1"/>
    <property type="molecule type" value="Genomic_DNA"/>
</dbReference>
<feature type="compositionally biased region" description="Low complexity" evidence="1">
    <location>
        <begin position="145"/>
        <end position="156"/>
    </location>
</feature>
<protein>
    <submittedName>
        <fullName evidence="2">Uncharacterized protein</fullName>
    </submittedName>
</protein>
<feature type="compositionally biased region" description="Basic and acidic residues" evidence="1">
    <location>
        <begin position="123"/>
        <end position="139"/>
    </location>
</feature>
<name>A0AAD7MR69_9AGAR</name>
<keyword evidence="3" id="KW-1185">Reference proteome</keyword>
<evidence type="ECO:0000313" key="2">
    <source>
        <dbReference type="EMBL" id="KAJ7728369.1"/>
    </source>
</evidence>
<feature type="region of interest" description="Disordered" evidence="1">
    <location>
        <begin position="122"/>
        <end position="163"/>
    </location>
</feature>